<dbReference type="InterPro" id="IPR027417">
    <property type="entry name" value="P-loop_NTPase"/>
</dbReference>
<dbReference type="PROSITE" id="PS51192">
    <property type="entry name" value="HELICASE_ATP_BIND_1"/>
    <property type="match status" value="1"/>
</dbReference>
<reference evidence="6" key="2">
    <citation type="submission" date="2020-09" db="EMBL/GenBank/DDBJ databases">
        <authorList>
            <person name="Sun Q."/>
            <person name="Zhou Y."/>
        </authorList>
    </citation>
    <scope>NUCLEOTIDE SEQUENCE</scope>
    <source>
        <strain evidence="6">CGMCC 1.12153</strain>
    </source>
</reference>
<dbReference type="PANTHER" id="PTHR30580:SF1">
    <property type="entry name" value="COMF OPERON PROTEIN 1"/>
    <property type="match status" value="1"/>
</dbReference>
<dbReference type="GO" id="GO:0003677">
    <property type="term" value="F:DNA binding"/>
    <property type="evidence" value="ECO:0007669"/>
    <property type="project" value="UniProtKB-KW"/>
</dbReference>
<dbReference type="GO" id="GO:0016787">
    <property type="term" value="F:hydrolase activity"/>
    <property type="evidence" value="ECO:0007669"/>
    <property type="project" value="InterPro"/>
</dbReference>
<dbReference type="SUPFAM" id="SSF52540">
    <property type="entry name" value="P-loop containing nucleoside triphosphate hydrolases"/>
    <property type="match status" value="1"/>
</dbReference>
<dbReference type="Pfam" id="PF04851">
    <property type="entry name" value="ResIII"/>
    <property type="match status" value="1"/>
</dbReference>
<feature type="domain" description="Helicase C-terminal" evidence="5">
    <location>
        <begin position="197"/>
        <end position="338"/>
    </location>
</feature>
<dbReference type="SMART" id="SM00487">
    <property type="entry name" value="DEXDc"/>
    <property type="match status" value="1"/>
</dbReference>
<dbReference type="Proteomes" id="UP000660110">
    <property type="component" value="Unassembled WGS sequence"/>
</dbReference>
<name>A0A917BC46_HALAA</name>
<dbReference type="InterPro" id="IPR001650">
    <property type="entry name" value="Helicase_C-like"/>
</dbReference>
<dbReference type="PANTHER" id="PTHR30580">
    <property type="entry name" value="PRIMOSOMAL PROTEIN N"/>
    <property type="match status" value="1"/>
</dbReference>
<evidence type="ECO:0000256" key="1">
    <source>
        <dbReference type="ARBA" id="ARBA00022741"/>
    </source>
</evidence>
<dbReference type="GO" id="GO:0043138">
    <property type="term" value="F:3'-5' DNA helicase activity"/>
    <property type="evidence" value="ECO:0007669"/>
    <property type="project" value="TreeGrafter"/>
</dbReference>
<dbReference type="SMART" id="SM00490">
    <property type="entry name" value="HELICc"/>
    <property type="match status" value="1"/>
</dbReference>
<dbReference type="FunFam" id="3.40.50.300:FF:001736">
    <property type="entry name" value="COMF operon protein 1"/>
    <property type="match status" value="1"/>
</dbReference>
<evidence type="ECO:0000256" key="3">
    <source>
        <dbReference type="ARBA" id="ARBA00023125"/>
    </source>
</evidence>
<keyword evidence="7" id="KW-1185">Reference proteome</keyword>
<evidence type="ECO:0000313" key="7">
    <source>
        <dbReference type="Proteomes" id="UP000660110"/>
    </source>
</evidence>
<dbReference type="GO" id="GO:0006302">
    <property type="term" value="P:double-strand break repair"/>
    <property type="evidence" value="ECO:0007669"/>
    <property type="project" value="TreeGrafter"/>
</dbReference>
<accession>A0A917BC46</accession>
<evidence type="ECO:0000313" key="6">
    <source>
        <dbReference type="EMBL" id="GGF31218.1"/>
    </source>
</evidence>
<dbReference type="Gene3D" id="3.40.50.300">
    <property type="entry name" value="P-loop containing nucleotide triphosphate hydrolases"/>
    <property type="match status" value="2"/>
</dbReference>
<dbReference type="InterPro" id="IPR006935">
    <property type="entry name" value="Helicase/UvrB_N"/>
</dbReference>
<comment type="caution">
    <text evidence="6">The sequence shown here is derived from an EMBL/GenBank/DDBJ whole genome shotgun (WGS) entry which is preliminary data.</text>
</comment>
<dbReference type="PROSITE" id="PS51194">
    <property type="entry name" value="HELICASE_CTER"/>
    <property type="match status" value="1"/>
</dbReference>
<keyword evidence="6" id="KW-0347">Helicase</keyword>
<organism evidence="6 7">
    <name type="scientific">Halobacillus andaensis</name>
    <dbReference type="NCBI Taxonomy" id="1176239"/>
    <lineage>
        <taxon>Bacteria</taxon>
        <taxon>Bacillati</taxon>
        <taxon>Bacillota</taxon>
        <taxon>Bacilli</taxon>
        <taxon>Bacillales</taxon>
        <taxon>Bacillaceae</taxon>
        <taxon>Halobacillus</taxon>
    </lineage>
</organism>
<dbReference type="AlphaFoldDB" id="A0A917BC46"/>
<dbReference type="Pfam" id="PF00271">
    <property type="entry name" value="Helicase_C"/>
    <property type="match status" value="1"/>
</dbReference>
<keyword evidence="6" id="KW-0378">Hydrolase</keyword>
<evidence type="ECO:0000256" key="2">
    <source>
        <dbReference type="ARBA" id="ARBA00022840"/>
    </source>
</evidence>
<evidence type="ECO:0000259" key="4">
    <source>
        <dbReference type="PROSITE" id="PS51192"/>
    </source>
</evidence>
<dbReference type="GO" id="GO:0005524">
    <property type="term" value="F:ATP binding"/>
    <property type="evidence" value="ECO:0007669"/>
    <property type="project" value="UniProtKB-KW"/>
</dbReference>
<gene>
    <name evidence="6" type="ORF">GCM10010954_33020</name>
</gene>
<dbReference type="GO" id="GO:0006270">
    <property type="term" value="P:DNA replication initiation"/>
    <property type="evidence" value="ECO:0007669"/>
    <property type="project" value="TreeGrafter"/>
</dbReference>
<evidence type="ECO:0000259" key="5">
    <source>
        <dbReference type="PROSITE" id="PS51194"/>
    </source>
</evidence>
<keyword evidence="2" id="KW-0067">ATP-binding</keyword>
<reference evidence="6" key="1">
    <citation type="journal article" date="2014" name="Int. J. Syst. Evol. Microbiol.">
        <title>Complete genome sequence of Corynebacterium casei LMG S-19264T (=DSM 44701T), isolated from a smear-ripened cheese.</title>
        <authorList>
            <consortium name="US DOE Joint Genome Institute (JGI-PGF)"/>
            <person name="Walter F."/>
            <person name="Albersmeier A."/>
            <person name="Kalinowski J."/>
            <person name="Ruckert C."/>
        </authorList>
    </citation>
    <scope>NUCLEOTIDE SEQUENCE</scope>
    <source>
        <strain evidence="6">CGMCC 1.12153</strain>
    </source>
</reference>
<protein>
    <submittedName>
        <fullName evidence="6">DNA/RNA helicase</fullName>
    </submittedName>
</protein>
<dbReference type="InterPro" id="IPR014001">
    <property type="entry name" value="Helicase_ATP-bd"/>
</dbReference>
<dbReference type="GO" id="GO:0006310">
    <property type="term" value="P:DNA recombination"/>
    <property type="evidence" value="ECO:0007669"/>
    <property type="project" value="TreeGrafter"/>
</dbReference>
<keyword evidence="3" id="KW-0238">DNA-binding</keyword>
<proteinExistence type="predicted"/>
<sequence>MTNAQSNAAEHIVLAIEKREELLVWAVCGAGKTEMLFPGLTYALRQGMRVCLATPRTDVVRELFPRLTSSFPEVEIQALYGDSEEKSGSAQLLMATTHQLYRYSQAFDVMIIDEIDAFPFHNDDSLKWAAKRAAKDHASQIYLTATPRKKEKRRIRQKQLPTVFIPSRFHGYPLPVPTLKLVTTLRSRLSKGTLPKSILQRIFNQQTGKRQLLIFASTIQYAENIKGILSSRLLVSSVHAEDPARADKILAFRNRELDVLVTTTILERGVTFPSVDVFVIDAGHQVFDEAALVQIAGRAGRSHKDPDGEVIFFHSGKTNAMFEAQEAIHQMNIKAKNQ</sequence>
<keyword evidence="1" id="KW-0547">Nucleotide-binding</keyword>
<dbReference type="EMBL" id="BMEL01000004">
    <property type="protein sequence ID" value="GGF31218.1"/>
    <property type="molecule type" value="Genomic_DNA"/>
</dbReference>
<feature type="domain" description="Helicase ATP-binding" evidence="4">
    <location>
        <begin position="13"/>
        <end position="165"/>
    </location>
</feature>